<comment type="cofactor">
    <cofactor evidence="4">
        <name>Zn(2+)</name>
        <dbReference type="ChEBI" id="CHEBI:29105"/>
    </cofactor>
    <text evidence="4">Binds 1 zinc ion per subunit.</text>
</comment>
<dbReference type="AlphaFoldDB" id="A0A1I1AUK8"/>
<evidence type="ECO:0000256" key="4">
    <source>
        <dbReference type="HAMAP-Rule" id="MF_01968"/>
    </source>
</evidence>
<dbReference type="HAMAP" id="MF_01968">
    <property type="entry name" value="Sirtuin_ClassU"/>
    <property type="match status" value="1"/>
</dbReference>
<feature type="binding site" evidence="4">
    <location>
        <position position="31"/>
    </location>
    <ligand>
        <name>NAD(+)</name>
        <dbReference type="ChEBI" id="CHEBI:57540"/>
    </ligand>
</feature>
<evidence type="ECO:0000256" key="5">
    <source>
        <dbReference type="PROSITE-ProRule" id="PRU00236"/>
    </source>
</evidence>
<comment type="subcellular location">
    <subcellularLocation>
        <location evidence="4">Cytoplasm</location>
    </subcellularLocation>
</comment>
<feature type="domain" description="Deacetylase sirtuin-type" evidence="6">
    <location>
        <begin position="1"/>
        <end position="242"/>
    </location>
</feature>
<evidence type="ECO:0000256" key="2">
    <source>
        <dbReference type="ARBA" id="ARBA00022679"/>
    </source>
</evidence>
<dbReference type="EMBL" id="FOKI01000048">
    <property type="protein sequence ID" value="SFB41775.1"/>
    <property type="molecule type" value="Genomic_DNA"/>
</dbReference>
<feature type="binding site" evidence="4 5">
    <location>
        <position position="127"/>
    </location>
    <ligand>
        <name>Zn(2+)</name>
        <dbReference type="ChEBI" id="CHEBI:29105"/>
    </ligand>
</feature>
<dbReference type="STRING" id="84698.SAMN04488528_10482"/>
<dbReference type="NCBIfam" id="NF001752">
    <property type="entry name" value="PRK00481.1-1"/>
    <property type="match status" value="1"/>
</dbReference>
<keyword evidence="8" id="KW-1185">Reference proteome</keyword>
<name>A0A1I1AUK8_9CLOT</name>
<dbReference type="InterPro" id="IPR003000">
    <property type="entry name" value="Sirtuin"/>
</dbReference>
<dbReference type="InterPro" id="IPR029035">
    <property type="entry name" value="DHS-like_NAD/FAD-binding_dom"/>
</dbReference>
<protein>
    <recommendedName>
        <fullName evidence="4">NAD-dependent protein deacetylase</fullName>
        <ecNumber evidence="4">2.3.1.286</ecNumber>
    </recommendedName>
    <alternativeName>
        <fullName evidence="4">Regulatory protein SIR2 homolog</fullName>
    </alternativeName>
</protein>
<comment type="function">
    <text evidence="4">NAD-dependent protein deacetylase which modulates the activities of several enzymes which are inactive in their acetylated form.</text>
</comment>
<feature type="binding site" evidence="4">
    <location>
        <position position="191"/>
    </location>
    <ligand>
        <name>NAD(+)</name>
        <dbReference type="ChEBI" id="CHEBI:57540"/>
    </ligand>
</feature>
<feature type="binding site" evidence="4 5">
    <location>
        <position position="149"/>
    </location>
    <ligand>
        <name>Zn(2+)</name>
        <dbReference type="ChEBI" id="CHEBI:29105"/>
    </ligand>
</feature>
<dbReference type="Gene3D" id="3.40.50.1220">
    <property type="entry name" value="TPP-binding domain"/>
    <property type="match status" value="1"/>
</dbReference>
<dbReference type="PANTHER" id="PTHR11085:SF4">
    <property type="entry name" value="NAD-DEPENDENT PROTEIN DEACYLASE"/>
    <property type="match status" value="1"/>
</dbReference>
<dbReference type="PANTHER" id="PTHR11085">
    <property type="entry name" value="NAD-DEPENDENT PROTEIN DEACYLASE SIRTUIN-5, MITOCHONDRIAL-RELATED"/>
    <property type="match status" value="1"/>
</dbReference>
<feature type="binding site" evidence="4">
    <location>
        <position position="103"/>
    </location>
    <ligand>
        <name>nicotinamide</name>
        <dbReference type="ChEBI" id="CHEBI:17154"/>
    </ligand>
</feature>
<evidence type="ECO:0000256" key="3">
    <source>
        <dbReference type="ARBA" id="ARBA00023027"/>
    </source>
</evidence>
<feature type="binding site" evidence="4">
    <location>
        <position position="31"/>
    </location>
    <ligand>
        <name>nicotinamide</name>
        <dbReference type="ChEBI" id="CHEBI:17154"/>
    </ligand>
</feature>
<evidence type="ECO:0000313" key="8">
    <source>
        <dbReference type="Proteomes" id="UP000198619"/>
    </source>
</evidence>
<dbReference type="InterPro" id="IPR026591">
    <property type="entry name" value="Sirtuin_cat_small_dom_sf"/>
</dbReference>
<evidence type="ECO:0000259" key="6">
    <source>
        <dbReference type="PROSITE" id="PS50305"/>
    </source>
</evidence>
<dbReference type="SUPFAM" id="SSF52467">
    <property type="entry name" value="DHS-like NAD/FAD-binding domain"/>
    <property type="match status" value="1"/>
</dbReference>
<feature type="binding site" evidence="4">
    <location>
        <position position="231"/>
    </location>
    <ligand>
        <name>NAD(+)</name>
        <dbReference type="ChEBI" id="CHEBI:57540"/>
    </ligand>
</feature>
<keyword evidence="1 4" id="KW-0963">Cytoplasm</keyword>
<keyword evidence="4 5" id="KW-0479">Metal-binding</keyword>
<sequence length="242" mass="27013">MDKLKDVINSSNYIVFLGGAGVSTESNIPDFRSASGLYNEKTKSKYAPEEILSHTFFFNNTEDFYKFYKDKMIYKDAKPNDAHLSLAELEKRGKLKAIITQNIDNLHQEAGSKSVLELHGSVYRNHCIDCNTFYDLDYVLNSTTLVPHCSKCNGLIKPDVVLYEESLDESVLTSAIEHISKADTLIVGGTSLTVYPAAGLLRYFSGKNLILINKSSTKFDHFANIVINDSIGKTLKYAISDN</sequence>
<dbReference type="GO" id="GO:0017136">
    <property type="term" value="F:histone deacetylase activity, NAD-dependent"/>
    <property type="evidence" value="ECO:0007669"/>
    <property type="project" value="TreeGrafter"/>
</dbReference>
<keyword evidence="3 4" id="KW-0520">NAD</keyword>
<reference evidence="7 8" key="1">
    <citation type="submission" date="2016-10" db="EMBL/GenBank/DDBJ databases">
        <authorList>
            <person name="de Groot N.N."/>
        </authorList>
    </citation>
    <scope>NUCLEOTIDE SEQUENCE [LARGE SCALE GENOMIC DNA]</scope>
    <source>
        <strain evidence="7 8">DSM 12271</strain>
    </source>
</reference>
<feature type="binding site" evidence="4">
    <location>
        <position position="213"/>
    </location>
    <ligand>
        <name>NAD(+)</name>
        <dbReference type="ChEBI" id="CHEBI:57540"/>
    </ligand>
</feature>
<evidence type="ECO:0000313" key="7">
    <source>
        <dbReference type="EMBL" id="SFB41775.1"/>
    </source>
</evidence>
<keyword evidence="4 5" id="KW-0862">Zinc</keyword>
<dbReference type="OrthoDB" id="9800582at2"/>
<feature type="binding site" evidence="4">
    <location>
        <position position="119"/>
    </location>
    <ligand>
        <name>NAD(+)</name>
        <dbReference type="ChEBI" id="CHEBI:57540"/>
    </ligand>
</feature>
<keyword evidence="2 4" id="KW-0808">Transferase</keyword>
<feature type="binding site" evidence="4 5">
    <location>
        <position position="130"/>
    </location>
    <ligand>
        <name>Zn(2+)</name>
        <dbReference type="ChEBI" id="CHEBI:29105"/>
    </ligand>
</feature>
<organism evidence="7 8">
    <name type="scientific">Clostridium frigidicarnis</name>
    <dbReference type="NCBI Taxonomy" id="84698"/>
    <lineage>
        <taxon>Bacteria</taxon>
        <taxon>Bacillati</taxon>
        <taxon>Bacillota</taxon>
        <taxon>Clostridia</taxon>
        <taxon>Eubacteriales</taxon>
        <taxon>Clostridiaceae</taxon>
        <taxon>Clostridium</taxon>
    </lineage>
</organism>
<feature type="binding site" evidence="4">
    <location>
        <position position="101"/>
    </location>
    <ligand>
        <name>NAD(+)</name>
        <dbReference type="ChEBI" id="CHEBI:57540"/>
    </ligand>
</feature>
<dbReference type="GO" id="GO:0070403">
    <property type="term" value="F:NAD+ binding"/>
    <property type="evidence" value="ECO:0007669"/>
    <property type="project" value="UniProtKB-UniRule"/>
</dbReference>
<evidence type="ECO:0000256" key="1">
    <source>
        <dbReference type="ARBA" id="ARBA00022490"/>
    </source>
</evidence>
<feature type="binding site" evidence="4">
    <location>
        <position position="103"/>
    </location>
    <ligand>
        <name>NAD(+)</name>
        <dbReference type="ChEBI" id="CHEBI:57540"/>
    </ligand>
</feature>
<dbReference type="EC" id="2.3.1.286" evidence="4"/>
<comment type="similarity">
    <text evidence="4">Belongs to the sirtuin family. Class U subfamily.</text>
</comment>
<feature type="binding site" evidence="4">
    <location>
        <position position="32"/>
    </location>
    <ligand>
        <name>NAD(+)</name>
        <dbReference type="ChEBI" id="CHEBI:57540"/>
    </ligand>
</feature>
<feature type="binding site" evidence="4">
    <location>
        <position position="104"/>
    </location>
    <ligand>
        <name>nicotinamide</name>
        <dbReference type="ChEBI" id="CHEBI:17154"/>
    </ligand>
</feature>
<dbReference type="PROSITE" id="PS50305">
    <property type="entry name" value="SIRTUIN"/>
    <property type="match status" value="1"/>
</dbReference>
<feature type="binding site" evidence="4">
    <location>
        <position position="20"/>
    </location>
    <ligand>
        <name>NAD(+)</name>
        <dbReference type="ChEBI" id="CHEBI:57540"/>
    </ligand>
</feature>
<dbReference type="InterPro" id="IPR028628">
    <property type="entry name" value="Sirtuin_class_U"/>
</dbReference>
<dbReference type="Proteomes" id="UP000198619">
    <property type="component" value="Unassembled WGS sequence"/>
</dbReference>
<comment type="catalytic activity">
    <reaction evidence="4">
        <text>N(6)-acetyl-L-lysyl-[protein] + NAD(+) + H2O = 2''-O-acetyl-ADP-D-ribose + nicotinamide + L-lysyl-[protein]</text>
        <dbReference type="Rhea" id="RHEA:43636"/>
        <dbReference type="Rhea" id="RHEA-COMP:9752"/>
        <dbReference type="Rhea" id="RHEA-COMP:10731"/>
        <dbReference type="ChEBI" id="CHEBI:15377"/>
        <dbReference type="ChEBI" id="CHEBI:17154"/>
        <dbReference type="ChEBI" id="CHEBI:29969"/>
        <dbReference type="ChEBI" id="CHEBI:57540"/>
        <dbReference type="ChEBI" id="CHEBI:61930"/>
        <dbReference type="ChEBI" id="CHEBI:83767"/>
        <dbReference type="EC" id="2.3.1.286"/>
    </reaction>
</comment>
<feature type="active site" description="Proton acceptor" evidence="4 5">
    <location>
        <position position="119"/>
    </location>
</feature>
<dbReference type="InterPro" id="IPR050134">
    <property type="entry name" value="NAD-dep_sirtuin_deacylases"/>
</dbReference>
<dbReference type="GO" id="GO:0008270">
    <property type="term" value="F:zinc ion binding"/>
    <property type="evidence" value="ECO:0007669"/>
    <property type="project" value="UniProtKB-UniRule"/>
</dbReference>
<dbReference type="GO" id="GO:0005737">
    <property type="term" value="C:cytoplasm"/>
    <property type="evidence" value="ECO:0007669"/>
    <property type="project" value="UniProtKB-SubCell"/>
</dbReference>
<dbReference type="Gene3D" id="3.30.1600.10">
    <property type="entry name" value="SIR2/SIRT2 'Small Domain"/>
    <property type="match status" value="1"/>
</dbReference>
<feature type="binding site" evidence="4">
    <location>
        <position position="104"/>
    </location>
    <ligand>
        <name>NAD(+)</name>
        <dbReference type="ChEBI" id="CHEBI:57540"/>
    </ligand>
</feature>
<feature type="binding site" evidence="4 5">
    <location>
        <position position="152"/>
    </location>
    <ligand>
        <name>Zn(2+)</name>
        <dbReference type="ChEBI" id="CHEBI:29105"/>
    </ligand>
</feature>
<dbReference type="Pfam" id="PF02146">
    <property type="entry name" value="SIR2"/>
    <property type="match status" value="1"/>
</dbReference>
<accession>A0A1I1AUK8</accession>
<feature type="binding site" evidence="4">
    <location>
        <position position="24"/>
    </location>
    <ligand>
        <name>NAD(+)</name>
        <dbReference type="ChEBI" id="CHEBI:57540"/>
    </ligand>
</feature>
<proteinExistence type="inferred from homology"/>
<gene>
    <name evidence="4" type="primary">cobB</name>
    <name evidence="7" type="ORF">SAMN04488528_10482</name>
</gene>
<feature type="binding site" evidence="4">
    <location>
        <position position="190"/>
    </location>
    <ligand>
        <name>NAD(+)</name>
        <dbReference type="ChEBI" id="CHEBI:57540"/>
    </ligand>
</feature>
<dbReference type="InterPro" id="IPR026590">
    <property type="entry name" value="Ssirtuin_cat_dom"/>
</dbReference>
<comment type="caution">
    <text evidence="4">Lacks conserved residue(s) required for the propagation of feature annotation.</text>
</comment>